<name>A0ABU5DUC2_9BURK</name>
<proteinExistence type="predicted"/>
<accession>A0ABU5DUC2</accession>
<comment type="caution">
    <text evidence="1">The sequence shown here is derived from an EMBL/GenBank/DDBJ whole genome shotgun (WGS) entry which is preliminary data.</text>
</comment>
<organism evidence="1 2">
    <name type="scientific">Roseateles agri</name>
    <dbReference type="NCBI Taxonomy" id="3098619"/>
    <lineage>
        <taxon>Bacteria</taxon>
        <taxon>Pseudomonadati</taxon>
        <taxon>Pseudomonadota</taxon>
        <taxon>Betaproteobacteria</taxon>
        <taxon>Burkholderiales</taxon>
        <taxon>Sphaerotilaceae</taxon>
        <taxon>Roseateles</taxon>
    </lineage>
</organism>
<sequence>MNPLTRYRLMETGIQTLKTVLVEEAAKRPGRTVEQWTTAEVNAMWAAARDFAEQHGLRVPLLADVVRVERQACGHCDYGSKWALYVTGLMMAAKPVAV</sequence>
<keyword evidence="2" id="KW-1185">Reference proteome</keyword>
<reference evidence="1 2" key="1">
    <citation type="submission" date="2023-11" db="EMBL/GenBank/DDBJ databases">
        <title>Paucibacter sp. nov., isolated from fresh soil in Korea.</title>
        <authorList>
            <person name="Le N.T.T."/>
        </authorList>
    </citation>
    <scope>NUCLEOTIDE SEQUENCE [LARGE SCALE GENOMIC DNA]</scope>
    <source>
        <strain evidence="1 2">R3-3</strain>
    </source>
</reference>
<evidence type="ECO:0000313" key="2">
    <source>
        <dbReference type="Proteomes" id="UP001285263"/>
    </source>
</evidence>
<dbReference type="RefSeq" id="WP_320426961.1">
    <property type="nucleotide sequence ID" value="NZ_JAXCLA010000013.1"/>
</dbReference>
<gene>
    <name evidence="1" type="ORF">SNE35_31125</name>
</gene>
<evidence type="ECO:0000313" key="1">
    <source>
        <dbReference type="EMBL" id="MDY0748992.1"/>
    </source>
</evidence>
<protein>
    <submittedName>
        <fullName evidence="1">Uncharacterized protein</fullName>
    </submittedName>
</protein>
<dbReference type="Proteomes" id="UP001285263">
    <property type="component" value="Unassembled WGS sequence"/>
</dbReference>
<dbReference type="EMBL" id="JAXCLA010000013">
    <property type="protein sequence ID" value="MDY0748992.1"/>
    <property type="molecule type" value="Genomic_DNA"/>
</dbReference>